<dbReference type="EMBL" id="JADCNL010000007">
    <property type="protein sequence ID" value="KAG0473971.1"/>
    <property type="molecule type" value="Genomic_DNA"/>
</dbReference>
<proteinExistence type="inferred from homology"/>
<comment type="similarity">
    <text evidence="1">Belongs to the peptidase S10 family.</text>
</comment>
<dbReference type="GO" id="GO:0016747">
    <property type="term" value="F:acyltransferase activity, transferring groups other than amino-acyl groups"/>
    <property type="evidence" value="ECO:0007669"/>
    <property type="project" value="TreeGrafter"/>
</dbReference>
<dbReference type="InterPro" id="IPR029058">
    <property type="entry name" value="AB_hydrolase_fold"/>
</dbReference>
<dbReference type="Pfam" id="PF00450">
    <property type="entry name" value="Peptidase_S10"/>
    <property type="match status" value="1"/>
</dbReference>
<dbReference type="GO" id="GO:0006508">
    <property type="term" value="P:proteolysis"/>
    <property type="evidence" value="ECO:0007669"/>
    <property type="project" value="InterPro"/>
</dbReference>
<evidence type="ECO:0000313" key="4">
    <source>
        <dbReference type="Proteomes" id="UP000636800"/>
    </source>
</evidence>
<dbReference type="InterPro" id="IPR001563">
    <property type="entry name" value="Peptidase_S10"/>
</dbReference>
<feature type="chain" id="PRO_5032690779" evidence="2">
    <location>
        <begin position="31"/>
        <end position="392"/>
    </location>
</feature>
<evidence type="ECO:0000256" key="1">
    <source>
        <dbReference type="ARBA" id="ARBA00009431"/>
    </source>
</evidence>
<evidence type="ECO:0000256" key="2">
    <source>
        <dbReference type="SAM" id="SignalP"/>
    </source>
</evidence>
<dbReference type="GO" id="GO:0004185">
    <property type="term" value="F:serine-type carboxypeptidase activity"/>
    <property type="evidence" value="ECO:0007669"/>
    <property type="project" value="InterPro"/>
</dbReference>
<gene>
    <name evidence="3" type="ORF">HPP92_015828</name>
</gene>
<name>A0A835QN19_VANPL</name>
<keyword evidence="4" id="KW-1185">Reference proteome</keyword>
<evidence type="ECO:0000313" key="3">
    <source>
        <dbReference type="EMBL" id="KAG0473971.1"/>
    </source>
</evidence>
<protein>
    <submittedName>
        <fullName evidence="3">Uncharacterized protein</fullName>
    </submittedName>
</protein>
<dbReference type="PRINTS" id="PR00724">
    <property type="entry name" value="CRBOXYPTASEC"/>
</dbReference>
<reference evidence="3 4" key="1">
    <citation type="journal article" date="2020" name="Nat. Food">
        <title>A phased Vanilla planifolia genome enables genetic improvement of flavour and production.</title>
        <authorList>
            <person name="Hasing T."/>
            <person name="Tang H."/>
            <person name="Brym M."/>
            <person name="Khazi F."/>
            <person name="Huang T."/>
            <person name="Chambers A.H."/>
        </authorList>
    </citation>
    <scope>NUCLEOTIDE SEQUENCE [LARGE SCALE GENOMIC DNA]</scope>
    <source>
        <tissue evidence="3">Leaf</tissue>
    </source>
</reference>
<dbReference type="Gene3D" id="3.40.50.1820">
    <property type="entry name" value="alpha/beta hydrolase"/>
    <property type="match status" value="1"/>
</dbReference>
<dbReference type="FunFam" id="3.40.50.1820:FF:000072">
    <property type="entry name" value="Serine carboxypeptidase-like 19"/>
    <property type="match status" value="1"/>
</dbReference>
<dbReference type="AlphaFoldDB" id="A0A835QN19"/>
<comment type="caution">
    <text evidence="3">The sequence shown here is derived from an EMBL/GenBank/DDBJ whole genome shotgun (WGS) entry which is preliminary data.</text>
</comment>
<sequence>MALGRPRWLVVQHFLFLVLCSITIPDHLSAVTIRHLPGFLQGPLPFSLETGYIKVDEVYGVEFFYYFIESERNPTVDPLVLWLTGGPGCSAFSGLSLEIGPLKFKSEEYNGSLPNMVYNPYTWTKFANIIFVDSPAGTGFSYSHHPKGYETSDKSWSKQAQWLFEHQKFMSNPLYIAGDSYAGKVVPVIVQLISKENEFGMHPTFKLQGYMIGNPSTGDKIDFNARIPYALSMGIISDEFFETMTKLCRGQSYESPETALCDSQIQIFEGITSEIMMSHILEPKCTLASPKLGNKAGERFILMIQENNTIPLRRPAVPDVKCRTYAYYLMYIWANNAETLEALHVRKVAHPKQYFFNRKTVIFERKTCLIAKSREQYKNGRGATKNWHVQKT</sequence>
<feature type="signal peptide" evidence="2">
    <location>
        <begin position="1"/>
        <end position="30"/>
    </location>
</feature>
<dbReference type="SUPFAM" id="SSF53474">
    <property type="entry name" value="alpha/beta-Hydrolases"/>
    <property type="match status" value="1"/>
</dbReference>
<dbReference type="Proteomes" id="UP000636800">
    <property type="component" value="Chromosome 7"/>
</dbReference>
<organism evidence="3 4">
    <name type="scientific">Vanilla planifolia</name>
    <name type="common">Vanilla</name>
    <dbReference type="NCBI Taxonomy" id="51239"/>
    <lineage>
        <taxon>Eukaryota</taxon>
        <taxon>Viridiplantae</taxon>
        <taxon>Streptophyta</taxon>
        <taxon>Embryophyta</taxon>
        <taxon>Tracheophyta</taxon>
        <taxon>Spermatophyta</taxon>
        <taxon>Magnoliopsida</taxon>
        <taxon>Liliopsida</taxon>
        <taxon>Asparagales</taxon>
        <taxon>Orchidaceae</taxon>
        <taxon>Vanilloideae</taxon>
        <taxon>Vanilleae</taxon>
        <taxon>Vanilla</taxon>
    </lineage>
</organism>
<dbReference type="PANTHER" id="PTHR11802:SF461">
    <property type="entry name" value="OS02G0687900 PROTEIN"/>
    <property type="match status" value="1"/>
</dbReference>
<dbReference type="PANTHER" id="PTHR11802">
    <property type="entry name" value="SERINE PROTEASE FAMILY S10 SERINE CARBOXYPEPTIDASE"/>
    <property type="match status" value="1"/>
</dbReference>
<accession>A0A835QN19</accession>
<dbReference type="OrthoDB" id="1658288at2759"/>
<keyword evidence="2" id="KW-0732">Signal</keyword>
<dbReference type="GO" id="GO:0019748">
    <property type="term" value="P:secondary metabolic process"/>
    <property type="evidence" value="ECO:0007669"/>
    <property type="project" value="TreeGrafter"/>
</dbReference>